<feature type="non-terminal residue" evidence="2">
    <location>
        <position position="1"/>
    </location>
</feature>
<feature type="compositionally biased region" description="Basic and acidic residues" evidence="1">
    <location>
        <begin position="43"/>
        <end position="54"/>
    </location>
</feature>
<dbReference type="EMBL" id="AAQM03000545">
    <property type="protein sequence ID" value="EPR56705.1"/>
    <property type="molecule type" value="Genomic_DNA"/>
</dbReference>
<feature type="non-terminal residue" evidence="2">
    <location>
        <position position="54"/>
    </location>
</feature>
<evidence type="ECO:0000313" key="2">
    <source>
        <dbReference type="EMBL" id="EPR56705.1"/>
    </source>
</evidence>
<protein>
    <submittedName>
        <fullName evidence="2">Uncharacterized protein</fullName>
    </submittedName>
</protein>
<evidence type="ECO:0000313" key="3">
    <source>
        <dbReference type="Proteomes" id="UP000005641"/>
    </source>
</evidence>
<reference evidence="2 3" key="1">
    <citation type="submission" date="2006-05" db="EMBL/GenBank/DDBJ databases">
        <authorList>
            <person name="Paulsen I."/>
        </authorList>
    </citation>
    <scope>NUCLEOTIDE SEQUENCE [LARGE SCALE GENOMIC DNA]</scope>
    <source>
        <strain evidence="2 3">GT1</strain>
    </source>
</reference>
<feature type="compositionally biased region" description="Acidic residues" evidence="1">
    <location>
        <begin position="8"/>
        <end position="24"/>
    </location>
</feature>
<reference evidence="2 3" key="2">
    <citation type="submission" date="2013-05" db="EMBL/GenBank/DDBJ databases">
        <authorList>
            <person name="Sibley D."/>
            <person name="Venepally P."/>
            <person name="Karamycheva S."/>
            <person name="Hadjithomas M."/>
            <person name="Khan A."/>
            <person name="Brunk B."/>
            <person name="Roos D."/>
            <person name="Caler E."/>
            <person name="Lorenzi H."/>
        </authorList>
    </citation>
    <scope>NUCLEOTIDE SEQUENCE [LARGE SCALE GENOMIC DNA]</scope>
    <source>
        <strain evidence="2 3">GT1</strain>
    </source>
</reference>
<dbReference type="Proteomes" id="UP000005641">
    <property type="component" value="Unassembled WGS sequence"/>
</dbReference>
<dbReference type="VEuPathDB" id="ToxoDB:TGGT1_411810"/>
<feature type="compositionally biased region" description="Polar residues" evidence="1">
    <location>
        <begin position="26"/>
        <end position="41"/>
    </location>
</feature>
<name>S7UG95_TOXGG</name>
<dbReference type="AlphaFoldDB" id="S7UG95"/>
<organism evidence="2 3">
    <name type="scientific">Toxoplasma gondii (strain ATCC 50853 / GT1)</name>
    <dbReference type="NCBI Taxonomy" id="507601"/>
    <lineage>
        <taxon>Eukaryota</taxon>
        <taxon>Sar</taxon>
        <taxon>Alveolata</taxon>
        <taxon>Apicomplexa</taxon>
        <taxon>Conoidasida</taxon>
        <taxon>Coccidia</taxon>
        <taxon>Eucoccidiorida</taxon>
        <taxon>Eimeriorina</taxon>
        <taxon>Sarcocystidae</taxon>
        <taxon>Toxoplasma</taxon>
    </lineage>
</organism>
<proteinExistence type="predicted"/>
<evidence type="ECO:0000256" key="1">
    <source>
        <dbReference type="SAM" id="MobiDB-lite"/>
    </source>
</evidence>
<sequence length="54" mass="5548">LGAASSEFEGDSDEENASGSEEDSGVISSGSDEVSNDTGSPRMSEDDYHSKAFA</sequence>
<comment type="caution">
    <text evidence="2">The sequence shown here is derived from an EMBL/GenBank/DDBJ whole genome shotgun (WGS) entry which is preliminary data.</text>
</comment>
<gene>
    <name evidence="2" type="ORF">TGGT1_411810</name>
</gene>
<accession>S7UG95</accession>
<feature type="region of interest" description="Disordered" evidence="1">
    <location>
        <begin position="1"/>
        <end position="54"/>
    </location>
</feature>